<dbReference type="OrthoDB" id="1414216at2759"/>
<dbReference type="SUPFAM" id="SSF48452">
    <property type="entry name" value="TPR-like"/>
    <property type="match status" value="2"/>
</dbReference>
<proteinExistence type="predicted"/>
<feature type="region of interest" description="Disordered" evidence="2">
    <location>
        <begin position="813"/>
        <end position="835"/>
    </location>
</feature>
<evidence type="ECO:0000256" key="2">
    <source>
        <dbReference type="SAM" id="MobiDB-lite"/>
    </source>
</evidence>
<organism evidence="4 5">
    <name type="scientific">Eeniella nana</name>
    <name type="common">Yeast</name>
    <name type="synonym">Brettanomyces nanus</name>
    <dbReference type="NCBI Taxonomy" id="13502"/>
    <lineage>
        <taxon>Eukaryota</taxon>
        <taxon>Fungi</taxon>
        <taxon>Dikarya</taxon>
        <taxon>Ascomycota</taxon>
        <taxon>Saccharomycotina</taxon>
        <taxon>Pichiomycetes</taxon>
        <taxon>Pichiales</taxon>
        <taxon>Pichiaceae</taxon>
        <taxon>Brettanomyces</taxon>
    </lineage>
</organism>
<dbReference type="InterPro" id="IPR027523">
    <property type="entry name" value="CLU_prot"/>
</dbReference>
<keyword evidence="5" id="KW-1185">Reference proteome</keyword>
<dbReference type="PANTHER" id="PTHR12601:SF6">
    <property type="entry name" value="CLUSTERED MITOCHONDRIA PROTEIN HOMOLOG"/>
    <property type="match status" value="1"/>
</dbReference>
<dbReference type="InterPro" id="IPR011990">
    <property type="entry name" value="TPR-like_helical_dom_sf"/>
</dbReference>
<dbReference type="InterPro" id="IPR033646">
    <property type="entry name" value="CLU-central"/>
</dbReference>
<feature type="compositionally biased region" description="Basic and acidic residues" evidence="2">
    <location>
        <begin position="821"/>
        <end position="835"/>
    </location>
</feature>
<feature type="compositionally biased region" description="Basic and acidic residues" evidence="2">
    <location>
        <begin position="143"/>
        <end position="185"/>
    </location>
</feature>
<dbReference type="KEGG" id="bnn:FOA43_001427"/>
<evidence type="ECO:0000313" key="5">
    <source>
        <dbReference type="Proteomes" id="UP000662931"/>
    </source>
</evidence>
<accession>A0A875S194</accession>
<feature type="region of interest" description="Disordered" evidence="2">
    <location>
        <begin position="1004"/>
        <end position="1026"/>
    </location>
</feature>
<dbReference type="Gene3D" id="1.25.40.10">
    <property type="entry name" value="Tetratricopeptide repeat domain"/>
    <property type="match status" value="1"/>
</dbReference>
<sequence>MSELTEKSTETSDSHEQTIVQLTVNLPEEPGNISFPTASDENMAEISQTLNGIPATRRYTSFDLVFNGEKLSPSTQMSEILDPSSEEAAITLKEAPYTERSARDHVTKVREMASLELPSFYGSLYDFTGVAAGSSTYESLELEEIRKEEEEPKQEKKENSEEKKADTDQDTAPKKEAPRVSDEEKAAIDSHLEEIINEKGNVSEFAASSTLRLSPSLKSLYISAWTPASQPRKLKGDLFYLYCRTLEDETFHITAHVSGFFVNRSSAERFDGEMRTFGSAKRISNAHSLFTLLKALSPKFGEQLNANDAYIAQNIAETYMLPSNCFLSNPWLVKKTEKIRPDLARSQESYIHGGLDGADLQKDWNADFQELRELGKTNIQESITREQLLNETSFNFTVAAIKGAIAIVNGEVTPMNPEDEPSQFIYLRNGIFYSNPLDSTGQFSKSGGDEAARVAALHDLAGIKCLNRLDVEGVSHLMTTVIDYYGHRIVCQTPVPGIFNSTPEAEKKIDSEDASSNTSDIVAYGALIDGDRLVYDDEIAKKFIPIGEAFHIEPHKVWNKDGKQSIDVVTSAQTKGLKGKDGRKYIIDLYRTTPLDIEFIEKNYDASNPETSYPHRETTLRHEAVEEWWRRKVSAAVKEKADKVEEENAERKAAGETVGESDDKKPTIDIETAAFTLNPDAFSLTKAPTDELAKKQTEDENRVREASKFIKDVLILEFLADMEKNNVYIPLDGSHLVSMLHKQGINVRYLGMIAKMAKERKGEYLKKQAAGRAEISKINEVVAVEEEKAEAKLRVKAQERAKIIREAITKGEKPLEEEETKEEKKQREEEEKTYTDHVNTADVAATLDALLTVAITEMIARGTKHYLRKQLNSVPLSLVPYAVSHVHNCLLTPKGAPSPEAAEVDIMLREMYDTASFHILHVTPEEVRAAVAKQVLRCFRYELPDDWLELIKALPLVKSIAAGFGIQWKSRDYAFTKSALDSQISSQKAAAACAAAEQVAADSASQKSSKKKSKKRHNSPAENSPSSVTVKICTTIFSPDDIVALVPIVKDAVYESMTVEQIWETGKNQIAAGHTEEGIEFLNEAISMFEQIYGNIHPETARAYGQLAEICTGLELHSQAVRLARKSYMILERTTGSDSYESVLALSKLGMYEASNGQYVDSLKITKRVLNHWLVSCGEDHPSVITTLSSIAVMMQKLKLSEEAIKMFRKTIKLSNKTHGNDNVISGLLRFQLAQSLIAANQLQEAADQFEKAFEIFEPTVGLKDVSTREARKWAKGIHNYLSISKKQEAYLKEVQAQKAKQAKKGKHEKKFIDSSVTSDTHAKHNKKKHLQKN</sequence>
<dbReference type="SUPFAM" id="SSF103107">
    <property type="entry name" value="Hypothetical protein c14orf129, hspc210"/>
    <property type="match status" value="1"/>
</dbReference>
<dbReference type="GO" id="GO:0003729">
    <property type="term" value="F:mRNA binding"/>
    <property type="evidence" value="ECO:0007669"/>
    <property type="project" value="TreeGrafter"/>
</dbReference>
<dbReference type="GO" id="GO:0005737">
    <property type="term" value="C:cytoplasm"/>
    <property type="evidence" value="ECO:0007669"/>
    <property type="project" value="TreeGrafter"/>
</dbReference>
<evidence type="ECO:0000256" key="1">
    <source>
        <dbReference type="ARBA" id="ARBA00022490"/>
    </source>
</evidence>
<dbReference type="InterPro" id="IPR025697">
    <property type="entry name" value="CLU_dom"/>
</dbReference>
<feature type="region of interest" description="Disordered" evidence="2">
    <location>
        <begin position="141"/>
        <end position="185"/>
    </location>
</feature>
<feature type="domain" description="Clu" evidence="3">
    <location>
        <begin position="342"/>
        <end position="600"/>
    </location>
</feature>
<evidence type="ECO:0000313" key="4">
    <source>
        <dbReference type="EMBL" id="QPG74105.1"/>
    </source>
</evidence>
<dbReference type="Pfam" id="PF13424">
    <property type="entry name" value="TPR_12"/>
    <property type="match status" value="2"/>
</dbReference>
<dbReference type="Pfam" id="PF15044">
    <property type="entry name" value="CLU_N"/>
    <property type="match status" value="1"/>
</dbReference>
<dbReference type="Pfam" id="PF12807">
    <property type="entry name" value="eIF3_p135"/>
    <property type="match status" value="1"/>
</dbReference>
<feature type="compositionally biased region" description="Basic residues" evidence="2">
    <location>
        <begin position="1324"/>
        <end position="1334"/>
    </location>
</feature>
<dbReference type="Pfam" id="PF13236">
    <property type="entry name" value="CLU"/>
    <property type="match status" value="1"/>
</dbReference>
<reference evidence="4" key="1">
    <citation type="submission" date="2020-10" db="EMBL/GenBank/DDBJ databases">
        <authorList>
            <person name="Roach M.J.R."/>
        </authorList>
    </citation>
    <scope>NUCLEOTIDE SEQUENCE</scope>
    <source>
        <strain evidence="4">CBS 1945</strain>
    </source>
</reference>
<dbReference type="Proteomes" id="UP000662931">
    <property type="component" value="Chromosome 1"/>
</dbReference>
<dbReference type="EMBL" id="CP064812">
    <property type="protein sequence ID" value="QPG74105.1"/>
    <property type="molecule type" value="Genomic_DNA"/>
</dbReference>
<dbReference type="CDD" id="cd15466">
    <property type="entry name" value="CLU-central"/>
    <property type="match status" value="1"/>
</dbReference>
<feature type="compositionally biased region" description="Basic residues" evidence="2">
    <location>
        <begin position="1008"/>
        <end position="1018"/>
    </location>
</feature>
<feature type="region of interest" description="Disordered" evidence="2">
    <location>
        <begin position="640"/>
        <end position="664"/>
    </location>
</feature>
<dbReference type="GeneID" id="62194828"/>
<gene>
    <name evidence="4" type="ORF">FOA43_001427</name>
</gene>
<name>A0A875S194_EENNA</name>
<feature type="region of interest" description="Disordered" evidence="2">
    <location>
        <begin position="1299"/>
        <end position="1334"/>
    </location>
</feature>
<feature type="compositionally biased region" description="Basic residues" evidence="2">
    <location>
        <begin position="1301"/>
        <end position="1310"/>
    </location>
</feature>
<dbReference type="PROSITE" id="PS51823">
    <property type="entry name" value="CLU"/>
    <property type="match status" value="1"/>
</dbReference>
<dbReference type="RefSeq" id="XP_038777670.1">
    <property type="nucleotide sequence ID" value="XM_038921742.1"/>
</dbReference>
<evidence type="ECO:0000259" key="3">
    <source>
        <dbReference type="PROSITE" id="PS51823"/>
    </source>
</evidence>
<dbReference type="InterPro" id="IPR023231">
    <property type="entry name" value="GSKIP_dom_sf"/>
</dbReference>
<dbReference type="GO" id="GO:0048312">
    <property type="term" value="P:intracellular distribution of mitochondria"/>
    <property type="evidence" value="ECO:0007669"/>
    <property type="project" value="TreeGrafter"/>
</dbReference>
<keyword evidence="1" id="KW-0963">Cytoplasm</keyword>
<dbReference type="PANTHER" id="PTHR12601">
    <property type="entry name" value="EUKARYOTIC TRANSLATION INITIATION FACTOR 3 SUBUNIT EIF-3"/>
    <property type="match status" value="1"/>
</dbReference>
<protein>
    <recommendedName>
        <fullName evidence="3">Clu domain-containing protein</fullName>
    </recommendedName>
</protein>
<dbReference type="InterPro" id="IPR028275">
    <property type="entry name" value="CLU_N"/>
</dbReference>